<accession>A0A1H9TVC3</accession>
<feature type="transmembrane region" description="Helical" evidence="6">
    <location>
        <begin position="62"/>
        <end position="82"/>
    </location>
</feature>
<name>A0A1H9TVC3_9ACTN</name>
<keyword evidence="2" id="KW-1003">Cell membrane</keyword>
<dbReference type="Pfam" id="PF02690">
    <property type="entry name" value="Na_Pi_cotrans"/>
    <property type="match status" value="1"/>
</dbReference>
<evidence type="ECO:0000256" key="1">
    <source>
        <dbReference type="ARBA" id="ARBA00004651"/>
    </source>
</evidence>
<evidence type="ECO:0000256" key="2">
    <source>
        <dbReference type="ARBA" id="ARBA00022475"/>
    </source>
</evidence>
<proteinExistence type="predicted"/>
<dbReference type="STRING" id="64702.SAMN05443377_1297"/>
<feature type="transmembrane region" description="Helical" evidence="6">
    <location>
        <begin position="215"/>
        <end position="240"/>
    </location>
</feature>
<evidence type="ECO:0000256" key="5">
    <source>
        <dbReference type="ARBA" id="ARBA00023136"/>
    </source>
</evidence>
<keyword evidence="5 6" id="KW-0472">Membrane</keyword>
<evidence type="ECO:0000256" key="6">
    <source>
        <dbReference type="SAM" id="Phobius"/>
    </source>
</evidence>
<sequence length="380" mass="37844">MTASAVRARSAVPIGDVATTDRRRLAGRCAASILAGLVFVAAVALIGHGLRHFSGGLRTSGAAVTVAPFAWLALGTLAAILVRSSTAVLVTVSVALGAGAIGSPSAIWVLMGAQLGVSAPCVAAALHFTGRPPALRRALAAATIPDLQQSVALAVLAPLELHVHVIERCSAALATVMGASLLGPAAQGTPSHRGGGPAGLAVQRSAIGSQEIGPVLMVLGGIVLCVVALRVVGHFLQVLVAGQRRAMVLRAVTARPATALCYGAASSVLTQSPALTQVMLVRFTGAGAIQPGQIWWVTLGANIGTLPAALATAAIAANGSGPAAFQLCLAQALLSASTIVLCSAVLRVRSLVQWLAAGATSARPNGPGVGAPMPTRQPLA</sequence>
<keyword evidence="4 6" id="KW-1133">Transmembrane helix</keyword>
<dbReference type="InterPro" id="IPR003841">
    <property type="entry name" value="Na/Pi_transpt"/>
</dbReference>
<feature type="transmembrane region" description="Helical" evidence="6">
    <location>
        <begin position="29"/>
        <end position="50"/>
    </location>
</feature>
<dbReference type="Proteomes" id="UP000198815">
    <property type="component" value="Unassembled WGS sequence"/>
</dbReference>
<feature type="transmembrane region" description="Helical" evidence="6">
    <location>
        <begin position="89"/>
        <end position="110"/>
    </location>
</feature>
<keyword evidence="3 6" id="KW-0812">Transmembrane</keyword>
<dbReference type="PANTHER" id="PTHR10010">
    <property type="entry name" value="SOLUTE CARRIER FAMILY 34 SODIUM PHOSPHATE , MEMBER 2-RELATED"/>
    <property type="match status" value="1"/>
</dbReference>
<feature type="transmembrane region" description="Helical" evidence="6">
    <location>
        <begin position="294"/>
        <end position="317"/>
    </location>
</feature>
<evidence type="ECO:0000256" key="4">
    <source>
        <dbReference type="ARBA" id="ARBA00022989"/>
    </source>
</evidence>
<evidence type="ECO:0000256" key="3">
    <source>
        <dbReference type="ARBA" id="ARBA00022692"/>
    </source>
</evidence>
<dbReference type="PANTHER" id="PTHR10010:SF46">
    <property type="entry name" value="SODIUM-DEPENDENT PHOSPHATE TRANSPORT PROTEIN 2B"/>
    <property type="match status" value="1"/>
</dbReference>
<evidence type="ECO:0000313" key="7">
    <source>
        <dbReference type="EMBL" id="SES00924.1"/>
    </source>
</evidence>
<keyword evidence="8" id="KW-1185">Reference proteome</keyword>
<dbReference type="EMBL" id="FOGZ01000029">
    <property type="protein sequence ID" value="SES00924.1"/>
    <property type="molecule type" value="Genomic_DNA"/>
</dbReference>
<reference evidence="7 8" key="1">
    <citation type="submission" date="2016-10" db="EMBL/GenBank/DDBJ databases">
        <authorList>
            <person name="de Groot N.N."/>
        </authorList>
    </citation>
    <scope>NUCLEOTIDE SEQUENCE [LARGE SCALE GENOMIC DNA]</scope>
    <source>
        <strain evidence="7 8">DSM 16859</strain>
    </source>
</reference>
<dbReference type="RefSeq" id="WP_091971114.1">
    <property type="nucleotide sequence ID" value="NZ_FOGZ01000029.1"/>
</dbReference>
<dbReference type="GO" id="GO:0044341">
    <property type="term" value="P:sodium-dependent phosphate transport"/>
    <property type="evidence" value="ECO:0007669"/>
    <property type="project" value="InterPro"/>
</dbReference>
<gene>
    <name evidence="7" type="ORF">SAMN05443377_1297</name>
</gene>
<dbReference type="AlphaFoldDB" id="A0A1H9TVC3"/>
<feature type="transmembrane region" description="Helical" evidence="6">
    <location>
        <begin position="323"/>
        <end position="346"/>
    </location>
</feature>
<dbReference type="GO" id="GO:0005436">
    <property type="term" value="F:sodium:phosphate symporter activity"/>
    <property type="evidence" value="ECO:0007669"/>
    <property type="project" value="InterPro"/>
</dbReference>
<protein>
    <submittedName>
        <fullName evidence="7">Na+/Pi-cotransporter</fullName>
    </submittedName>
</protein>
<organism evidence="7 8">
    <name type="scientific">Propionibacterium cyclohexanicum</name>
    <dbReference type="NCBI Taxonomy" id="64702"/>
    <lineage>
        <taxon>Bacteria</taxon>
        <taxon>Bacillati</taxon>
        <taxon>Actinomycetota</taxon>
        <taxon>Actinomycetes</taxon>
        <taxon>Propionibacteriales</taxon>
        <taxon>Propionibacteriaceae</taxon>
        <taxon>Propionibacterium</taxon>
    </lineage>
</organism>
<comment type="subcellular location">
    <subcellularLocation>
        <location evidence="1">Cell membrane</location>
        <topology evidence="1">Multi-pass membrane protein</topology>
    </subcellularLocation>
</comment>
<evidence type="ECO:0000313" key="8">
    <source>
        <dbReference type="Proteomes" id="UP000198815"/>
    </source>
</evidence>
<dbReference type="GO" id="GO:0005886">
    <property type="term" value="C:plasma membrane"/>
    <property type="evidence" value="ECO:0007669"/>
    <property type="project" value="UniProtKB-SubCell"/>
</dbReference>